<dbReference type="Pfam" id="PF09956">
    <property type="entry name" value="Phage_cement_2"/>
    <property type="match status" value="1"/>
</dbReference>
<comment type="caution">
    <text evidence="1">The sequence shown here is derived from an EMBL/GenBank/DDBJ whole genome shotgun (WGS) entry which is preliminary data.</text>
</comment>
<evidence type="ECO:0000313" key="1">
    <source>
        <dbReference type="EMBL" id="KPH80735.1"/>
    </source>
</evidence>
<dbReference type="PATRIC" id="fig|1526658.3.peg.3864"/>
<dbReference type="InterPro" id="IPR011231">
    <property type="entry name" value="Phage_VT1-Sakai_H0018"/>
</dbReference>
<name>A0A0N1F505_9HYPH</name>
<dbReference type="Proteomes" id="UP000037822">
    <property type="component" value="Unassembled WGS sequence"/>
</dbReference>
<keyword evidence="2" id="KW-1185">Reference proteome</keyword>
<dbReference type="AlphaFoldDB" id="A0A0N1F505"/>
<evidence type="ECO:0008006" key="3">
    <source>
        <dbReference type="Google" id="ProtNLM"/>
    </source>
</evidence>
<dbReference type="EMBL" id="LGSZ01000040">
    <property type="protein sequence ID" value="KPH80735.1"/>
    <property type="molecule type" value="Genomic_DNA"/>
</dbReference>
<accession>A0A0N1F505</accession>
<organism evidence="1 2">
    <name type="scientific">Bosea vaviloviae</name>
    <dbReference type="NCBI Taxonomy" id="1526658"/>
    <lineage>
        <taxon>Bacteria</taxon>
        <taxon>Pseudomonadati</taxon>
        <taxon>Pseudomonadota</taxon>
        <taxon>Alphaproteobacteria</taxon>
        <taxon>Hyphomicrobiales</taxon>
        <taxon>Boseaceae</taxon>
        <taxon>Bosea</taxon>
    </lineage>
</organism>
<protein>
    <recommendedName>
        <fullName evidence="3">DUF2190 domain-containing protein</fullName>
    </recommendedName>
</protein>
<sequence>MKPRRVVAFAAAEGQVETAVSASAKPLIGVSGVIGTAGAGERIDVYLGDVQPVEAGAAFAQGARLTVDAEGRVVAAAPAATATVHTIGLALGPATALGEIVPVRILQAALSNAANA</sequence>
<proteinExistence type="predicted"/>
<evidence type="ECO:0000313" key="2">
    <source>
        <dbReference type="Proteomes" id="UP000037822"/>
    </source>
</evidence>
<reference evidence="1 2" key="1">
    <citation type="submission" date="2015-07" db="EMBL/GenBank/DDBJ databases">
        <title>Whole genome sequencing of Bosea vaviloviae isolated from cave pool.</title>
        <authorList>
            <person name="Tan N.E.H."/>
            <person name="Lee Y.P."/>
            <person name="Gan H.M."/>
            <person name="Barton H."/>
            <person name="Savka M.A."/>
        </authorList>
    </citation>
    <scope>NUCLEOTIDE SEQUENCE [LARGE SCALE GENOMIC DNA]</scope>
    <source>
        <strain evidence="1 2">SD260</strain>
    </source>
</reference>
<gene>
    <name evidence="1" type="ORF">AE618_12155</name>
</gene>